<feature type="domain" description="Calcineurin-like phosphoesterase" evidence="2">
    <location>
        <begin position="1"/>
        <end position="211"/>
    </location>
</feature>
<dbReference type="Pfam" id="PF12850">
    <property type="entry name" value="Metallophos_2"/>
    <property type="match status" value="1"/>
</dbReference>
<proteinExistence type="inferred from homology"/>
<keyword evidence="4" id="KW-1185">Reference proteome</keyword>
<dbReference type="Proteomes" id="UP000597507">
    <property type="component" value="Unassembled WGS sequence"/>
</dbReference>
<dbReference type="EMBL" id="BMKS01000007">
    <property type="protein sequence ID" value="GGG37054.1"/>
    <property type="molecule type" value="Genomic_DNA"/>
</dbReference>
<dbReference type="RefSeq" id="WP_188900876.1">
    <property type="nucleotide sequence ID" value="NZ_BMKS01000007.1"/>
</dbReference>
<comment type="caution">
    <text evidence="3">The sequence shown here is derived from an EMBL/GenBank/DDBJ whole genome shotgun (WGS) entry which is preliminary data.</text>
</comment>
<dbReference type="GO" id="GO:0016791">
    <property type="term" value="F:phosphatase activity"/>
    <property type="evidence" value="ECO:0007669"/>
    <property type="project" value="TreeGrafter"/>
</dbReference>
<dbReference type="InterPro" id="IPR029052">
    <property type="entry name" value="Metallo-depent_PP-like"/>
</dbReference>
<dbReference type="GO" id="GO:0005737">
    <property type="term" value="C:cytoplasm"/>
    <property type="evidence" value="ECO:0007669"/>
    <property type="project" value="TreeGrafter"/>
</dbReference>
<gene>
    <name evidence="3" type="ORF">GCM10010964_26100</name>
</gene>
<dbReference type="InterPro" id="IPR050126">
    <property type="entry name" value="Ap4A_hydrolase"/>
</dbReference>
<evidence type="ECO:0000313" key="3">
    <source>
        <dbReference type="EMBL" id="GGG37054.1"/>
    </source>
</evidence>
<dbReference type="CDD" id="cd00838">
    <property type="entry name" value="MPP_superfamily"/>
    <property type="match status" value="1"/>
</dbReference>
<evidence type="ECO:0000256" key="1">
    <source>
        <dbReference type="ARBA" id="ARBA00008950"/>
    </source>
</evidence>
<accession>A0A8J2ZC50</accession>
<dbReference type="InterPro" id="IPR011152">
    <property type="entry name" value="Pesterase_MJ0912"/>
</dbReference>
<dbReference type="PIRSF" id="PIRSF000883">
    <property type="entry name" value="Pesterase_MJ0912"/>
    <property type="match status" value="1"/>
</dbReference>
<comment type="similarity">
    <text evidence="1">Belongs to the metallophosphoesterase superfamily. YfcE family.</text>
</comment>
<sequence>MRIALLADIHANREALAACLAHAARQGARRLVFLGDLVGYGADPCWVVETVRARVAGGEAVALLGNHDEAAVSPRGPVGMNPAAAAAIAWTRGRLDAEAAAFLASLPLVVEEEDRLYVHADASAPARWRYVAGTEAARRSLAATAARITLCGHVHVPGLYGLTATDKLVAHRPAAGVAVPLLRPRRWLAVLGAVGQPRDGDPSACYGLLDTGRSELAWMRVPYDVATAAAKIRAAGLPESLAARLERGR</sequence>
<dbReference type="PANTHER" id="PTHR42850:SF2">
    <property type="entry name" value="BLL5683 PROTEIN"/>
    <property type="match status" value="1"/>
</dbReference>
<evidence type="ECO:0000313" key="4">
    <source>
        <dbReference type="Proteomes" id="UP000597507"/>
    </source>
</evidence>
<dbReference type="PANTHER" id="PTHR42850">
    <property type="entry name" value="METALLOPHOSPHOESTERASE"/>
    <property type="match status" value="1"/>
</dbReference>
<name>A0A8J2ZC50_9PROT</name>
<dbReference type="AlphaFoldDB" id="A0A8J2ZC50"/>
<evidence type="ECO:0000259" key="2">
    <source>
        <dbReference type="Pfam" id="PF12850"/>
    </source>
</evidence>
<dbReference type="Gene3D" id="3.60.21.10">
    <property type="match status" value="1"/>
</dbReference>
<organism evidence="3 4">
    <name type="scientific">Caldovatus sediminis</name>
    <dbReference type="NCBI Taxonomy" id="2041189"/>
    <lineage>
        <taxon>Bacteria</taxon>
        <taxon>Pseudomonadati</taxon>
        <taxon>Pseudomonadota</taxon>
        <taxon>Alphaproteobacteria</taxon>
        <taxon>Acetobacterales</taxon>
        <taxon>Roseomonadaceae</taxon>
        <taxon>Caldovatus</taxon>
    </lineage>
</organism>
<reference evidence="3 4" key="1">
    <citation type="journal article" date="2014" name="Int. J. Syst. Evol. Microbiol.">
        <title>Complete genome sequence of Corynebacterium casei LMG S-19264T (=DSM 44701T), isolated from a smear-ripened cheese.</title>
        <authorList>
            <consortium name="US DOE Joint Genome Institute (JGI-PGF)"/>
            <person name="Walter F."/>
            <person name="Albersmeier A."/>
            <person name="Kalinowski J."/>
            <person name="Ruckert C."/>
        </authorList>
    </citation>
    <scope>NUCLEOTIDE SEQUENCE [LARGE SCALE GENOMIC DNA]</scope>
    <source>
        <strain evidence="3 4">CGMCC 1.16330</strain>
    </source>
</reference>
<protein>
    <submittedName>
        <fullName evidence="3">Metallophosphoesterase</fullName>
    </submittedName>
</protein>
<dbReference type="InterPro" id="IPR024654">
    <property type="entry name" value="Calcineurin-like_PHP_lpxH"/>
</dbReference>
<dbReference type="SUPFAM" id="SSF56300">
    <property type="entry name" value="Metallo-dependent phosphatases"/>
    <property type="match status" value="1"/>
</dbReference>